<keyword evidence="1" id="KW-0378">Hydrolase</keyword>
<dbReference type="OrthoDB" id="9803990at2"/>
<accession>A0A1G9J6C0</accession>
<dbReference type="Gene3D" id="3.40.50.1820">
    <property type="entry name" value="alpha/beta hydrolase"/>
    <property type="match status" value="1"/>
</dbReference>
<evidence type="ECO:0000313" key="5">
    <source>
        <dbReference type="Proteomes" id="UP000199440"/>
    </source>
</evidence>
<dbReference type="InterPro" id="IPR001375">
    <property type="entry name" value="Peptidase_S9_cat"/>
</dbReference>
<evidence type="ECO:0000259" key="3">
    <source>
        <dbReference type="Pfam" id="PF20434"/>
    </source>
</evidence>
<evidence type="ECO:0000259" key="2">
    <source>
        <dbReference type="Pfam" id="PF00326"/>
    </source>
</evidence>
<dbReference type="Proteomes" id="UP000199440">
    <property type="component" value="Unassembled WGS sequence"/>
</dbReference>
<dbReference type="Pfam" id="PF20434">
    <property type="entry name" value="BD-FAE"/>
    <property type="match status" value="1"/>
</dbReference>
<keyword evidence="5" id="KW-1185">Reference proteome</keyword>
<dbReference type="InterPro" id="IPR029058">
    <property type="entry name" value="AB_hydrolase_fold"/>
</dbReference>
<dbReference type="PANTHER" id="PTHR48081">
    <property type="entry name" value="AB HYDROLASE SUPERFAMILY PROTEIN C4A8.06C"/>
    <property type="match status" value="1"/>
</dbReference>
<dbReference type="GO" id="GO:0008236">
    <property type="term" value="F:serine-type peptidase activity"/>
    <property type="evidence" value="ECO:0007669"/>
    <property type="project" value="InterPro"/>
</dbReference>
<dbReference type="EMBL" id="FNGV01000001">
    <property type="protein sequence ID" value="SDL32822.1"/>
    <property type="molecule type" value="Genomic_DNA"/>
</dbReference>
<dbReference type="InterPro" id="IPR050300">
    <property type="entry name" value="GDXG_lipolytic_enzyme"/>
</dbReference>
<feature type="domain" description="BD-FAE-like" evidence="3">
    <location>
        <begin position="55"/>
        <end position="164"/>
    </location>
</feature>
<evidence type="ECO:0000313" key="4">
    <source>
        <dbReference type="EMBL" id="SDL32822.1"/>
    </source>
</evidence>
<dbReference type="AlphaFoldDB" id="A0A1G9J6C0"/>
<feature type="domain" description="Peptidase S9 prolyl oligopeptidase catalytic" evidence="2">
    <location>
        <begin position="203"/>
        <end position="261"/>
    </location>
</feature>
<gene>
    <name evidence="4" type="ORF">SAMN04488514_101416</name>
</gene>
<sequence length="273" mass="30386">MKLKIFEAAPLFAFLAIMLNPFSGLTQNQDEIKIERDVPFGKTINYTGEKEMLLLDIYSPLETAVKNRPAILWMHGGGFGVNYDKSQSYIVEMATRFAKRGYVCLSINYRVRENPKDDKAGTMKDALEDAMKGLNWVRENSKKLGIEKSKIVIGGGSAGGILGNNFCYRDGTKKAKWNKSGILAFVNLWGSPDESWGTYVIDKNDPPMIIVHGTEDASVPYANSLQIIKRLNEVEVKNELIAIEGAGHTPASHMDDFEVKIAKFLSDIISDVE</sequence>
<dbReference type="GO" id="GO:0006508">
    <property type="term" value="P:proteolysis"/>
    <property type="evidence" value="ECO:0007669"/>
    <property type="project" value="InterPro"/>
</dbReference>
<protein>
    <submittedName>
        <fullName evidence="4">Acetyl esterase/lipase</fullName>
    </submittedName>
</protein>
<reference evidence="4 5" key="1">
    <citation type="submission" date="2016-10" db="EMBL/GenBank/DDBJ databases">
        <authorList>
            <person name="de Groot N.N."/>
        </authorList>
    </citation>
    <scope>NUCLEOTIDE SEQUENCE [LARGE SCALE GENOMIC DNA]</scope>
    <source>
        <strain evidence="4 5">DSM 19886</strain>
    </source>
</reference>
<name>A0A1G9J6C0_9FLAO</name>
<dbReference type="SUPFAM" id="SSF53474">
    <property type="entry name" value="alpha/beta-Hydrolases"/>
    <property type="match status" value="1"/>
</dbReference>
<dbReference type="STRING" id="192904.SAMN04488514_101416"/>
<organism evidence="4 5">
    <name type="scientific">Kriegella aquimaris</name>
    <dbReference type="NCBI Taxonomy" id="192904"/>
    <lineage>
        <taxon>Bacteria</taxon>
        <taxon>Pseudomonadati</taxon>
        <taxon>Bacteroidota</taxon>
        <taxon>Flavobacteriia</taxon>
        <taxon>Flavobacteriales</taxon>
        <taxon>Flavobacteriaceae</taxon>
        <taxon>Kriegella</taxon>
    </lineage>
</organism>
<dbReference type="RefSeq" id="WP_089884765.1">
    <property type="nucleotide sequence ID" value="NZ_FNGV01000001.1"/>
</dbReference>
<dbReference type="Pfam" id="PF00326">
    <property type="entry name" value="Peptidase_S9"/>
    <property type="match status" value="1"/>
</dbReference>
<proteinExistence type="predicted"/>
<evidence type="ECO:0000256" key="1">
    <source>
        <dbReference type="ARBA" id="ARBA00022801"/>
    </source>
</evidence>
<dbReference type="InterPro" id="IPR049492">
    <property type="entry name" value="BD-FAE-like_dom"/>
</dbReference>